<evidence type="ECO:0000313" key="1">
    <source>
        <dbReference type="EMBL" id="KKM65575.1"/>
    </source>
</evidence>
<dbReference type="AlphaFoldDB" id="A0A0F9LMH9"/>
<sequence length="42" mass="4898">GLMFTFLLLTIVHTLRTLTNLIALFKKDKKPPQNINKMEAQR</sequence>
<comment type="caution">
    <text evidence="1">The sequence shown here is derived from an EMBL/GenBank/DDBJ whole genome shotgun (WGS) entry which is preliminary data.</text>
</comment>
<accession>A0A0F9LMH9</accession>
<reference evidence="1" key="1">
    <citation type="journal article" date="2015" name="Nature">
        <title>Complex archaea that bridge the gap between prokaryotes and eukaryotes.</title>
        <authorList>
            <person name="Spang A."/>
            <person name="Saw J.H."/>
            <person name="Jorgensen S.L."/>
            <person name="Zaremba-Niedzwiedzka K."/>
            <person name="Martijn J."/>
            <person name="Lind A.E."/>
            <person name="van Eijk R."/>
            <person name="Schleper C."/>
            <person name="Guy L."/>
            <person name="Ettema T.J."/>
        </authorList>
    </citation>
    <scope>NUCLEOTIDE SEQUENCE</scope>
</reference>
<organism evidence="1">
    <name type="scientific">marine sediment metagenome</name>
    <dbReference type="NCBI Taxonomy" id="412755"/>
    <lineage>
        <taxon>unclassified sequences</taxon>
        <taxon>metagenomes</taxon>
        <taxon>ecological metagenomes</taxon>
    </lineage>
</organism>
<name>A0A0F9LMH9_9ZZZZ</name>
<feature type="non-terminal residue" evidence="1">
    <location>
        <position position="1"/>
    </location>
</feature>
<protein>
    <submittedName>
        <fullName evidence="1">Uncharacterized protein</fullName>
    </submittedName>
</protein>
<dbReference type="EMBL" id="LAZR01010703">
    <property type="protein sequence ID" value="KKM65575.1"/>
    <property type="molecule type" value="Genomic_DNA"/>
</dbReference>
<proteinExistence type="predicted"/>
<gene>
    <name evidence="1" type="ORF">LCGC14_1489950</name>
</gene>